<evidence type="ECO:0000313" key="2">
    <source>
        <dbReference type="EMBL" id="SDX00077.1"/>
    </source>
</evidence>
<evidence type="ECO:0000313" key="3">
    <source>
        <dbReference type="Proteomes" id="UP000182379"/>
    </source>
</evidence>
<feature type="transmembrane region" description="Helical" evidence="1">
    <location>
        <begin position="89"/>
        <end position="105"/>
    </location>
</feature>
<dbReference type="AlphaFoldDB" id="A0A1H2Y4L8"/>
<dbReference type="EMBL" id="FNOP01000010">
    <property type="protein sequence ID" value="SDX00077.1"/>
    <property type="molecule type" value="Genomic_DNA"/>
</dbReference>
<keyword evidence="1" id="KW-1133">Transmembrane helix</keyword>
<reference evidence="2 3" key="1">
    <citation type="submission" date="2016-10" db="EMBL/GenBank/DDBJ databases">
        <authorList>
            <person name="Varghese N."/>
            <person name="Submissions S."/>
        </authorList>
    </citation>
    <scope>NUCLEOTIDE SEQUENCE [LARGE SCALE GENOMIC DNA]</scope>
    <source>
        <strain evidence="2 3">WCC6</strain>
    </source>
</reference>
<accession>A0A1H2Y4L8</accession>
<proteinExistence type="predicted"/>
<protein>
    <submittedName>
        <fullName evidence="2">Uncharacterized protein</fullName>
    </submittedName>
</protein>
<gene>
    <name evidence="2" type="ORF">SAMN05216495_11052</name>
</gene>
<dbReference type="GeneID" id="78335407"/>
<keyword evidence="1" id="KW-0812">Transmembrane</keyword>
<dbReference type="Proteomes" id="UP000182379">
    <property type="component" value="Unassembled WGS sequence"/>
</dbReference>
<keyword evidence="1" id="KW-0472">Membrane</keyword>
<feature type="transmembrane region" description="Helical" evidence="1">
    <location>
        <begin position="111"/>
        <end position="129"/>
    </location>
</feature>
<sequence length="138" mass="14928">MENRKGAAGDREPESLFQRLGRQLRQVFLRQLALGLLFLAGVLLGGGHLPGALLGTASGLMDTALFLWGVHRGMGKPPAQAALSMHRMMLLRIAVLLGLTVLALREKWQSVLVLAGFLVLNIGLIIQLAKSRPGCRKL</sequence>
<feature type="transmembrane region" description="Helical" evidence="1">
    <location>
        <begin position="27"/>
        <end position="45"/>
    </location>
</feature>
<evidence type="ECO:0000256" key="1">
    <source>
        <dbReference type="SAM" id="Phobius"/>
    </source>
</evidence>
<dbReference type="RefSeq" id="WP_012939056.1">
    <property type="nucleotide sequence ID" value="NZ_FNOP01000010.1"/>
</dbReference>
<name>A0A1H2Y4L8_ACIFE</name>
<comment type="caution">
    <text evidence="2">The sequence shown here is derived from an EMBL/GenBank/DDBJ whole genome shotgun (WGS) entry which is preliminary data.</text>
</comment>
<organism evidence="2 3">
    <name type="scientific">Acidaminococcus fermentans</name>
    <dbReference type="NCBI Taxonomy" id="905"/>
    <lineage>
        <taxon>Bacteria</taxon>
        <taxon>Bacillati</taxon>
        <taxon>Bacillota</taxon>
        <taxon>Negativicutes</taxon>
        <taxon>Acidaminococcales</taxon>
        <taxon>Acidaminococcaceae</taxon>
        <taxon>Acidaminococcus</taxon>
    </lineage>
</organism>